<feature type="transmembrane region" description="Helical" evidence="8">
    <location>
        <begin position="142"/>
        <end position="162"/>
    </location>
</feature>
<evidence type="ECO:0000256" key="6">
    <source>
        <dbReference type="ARBA" id="ARBA00022989"/>
    </source>
</evidence>
<dbReference type="GO" id="GO:0030416">
    <property type="term" value="P:methylamine metabolic process"/>
    <property type="evidence" value="ECO:0007669"/>
    <property type="project" value="InterPro"/>
</dbReference>
<keyword evidence="7 8" id="KW-0472">Membrane</keyword>
<comment type="caution">
    <text evidence="10">The sequence shown here is derived from an EMBL/GenBank/DDBJ whole genome shotgun (WGS) entry which is preliminary data.</text>
</comment>
<evidence type="ECO:0000256" key="8">
    <source>
        <dbReference type="SAM" id="Phobius"/>
    </source>
</evidence>
<dbReference type="InterPro" id="IPR009908">
    <property type="entry name" value="Methylamine_util_MauE"/>
</dbReference>
<dbReference type="AlphaFoldDB" id="A0A5R9QUT0"/>
<dbReference type="EMBL" id="SWDV01000028">
    <property type="protein sequence ID" value="TLX73589.1"/>
    <property type="molecule type" value="Genomic_DNA"/>
</dbReference>
<feature type="transmembrane region" description="Helical" evidence="8">
    <location>
        <begin position="6"/>
        <end position="25"/>
    </location>
</feature>
<comment type="function">
    <text evidence="1">May be specifically involved in the processing, transport, and/or maturation of the MADH beta-subunit.</text>
</comment>
<sequence>MVIDEPLLHLASAAALGLLLGSAGLHKRRDPQGFALIFADYRAALGDLLPVRLASLLPGMELLAAAAVLASPWQSFAALPAVALLALYALVLAIVAWRGTPIADCGCHFGGRPQPPGRALVLRNLLLLLPALTLLVPMGDRALVWFDAITLAFVLAGSWVLYRLGHLLISNRVSLREL</sequence>
<dbReference type="GO" id="GO:0016020">
    <property type="term" value="C:membrane"/>
    <property type="evidence" value="ECO:0007669"/>
    <property type="project" value="UniProtKB-SubCell"/>
</dbReference>
<accession>A0A5R9QUT0</accession>
<evidence type="ECO:0000313" key="10">
    <source>
        <dbReference type="EMBL" id="TLX73589.1"/>
    </source>
</evidence>
<feature type="transmembrane region" description="Helical" evidence="8">
    <location>
        <begin position="118"/>
        <end position="136"/>
    </location>
</feature>
<comment type="pathway">
    <text evidence="3">One-carbon metabolism; methylamine degradation.</text>
</comment>
<evidence type="ECO:0000256" key="5">
    <source>
        <dbReference type="ARBA" id="ARBA00022692"/>
    </source>
</evidence>
<evidence type="ECO:0000259" key="9">
    <source>
        <dbReference type="Pfam" id="PF07291"/>
    </source>
</evidence>
<keyword evidence="11" id="KW-1185">Reference proteome</keyword>
<evidence type="ECO:0000256" key="3">
    <source>
        <dbReference type="ARBA" id="ARBA00004856"/>
    </source>
</evidence>
<keyword evidence="5 8" id="KW-0812">Transmembrane</keyword>
<organism evidence="10 11">
    <name type="scientific">Pseudomonas nicosulfuronedens</name>
    <dbReference type="NCBI Taxonomy" id="2571105"/>
    <lineage>
        <taxon>Bacteria</taxon>
        <taxon>Pseudomonadati</taxon>
        <taxon>Pseudomonadota</taxon>
        <taxon>Gammaproteobacteria</taxon>
        <taxon>Pseudomonadales</taxon>
        <taxon>Pseudomonadaceae</taxon>
        <taxon>Pseudomonas</taxon>
    </lineage>
</organism>
<keyword evidence="6 8" id="KW-1133">Transmembrane helix</keyword>
<evidence type="ECO:0000313" key="11">
    <source>
        <dbReference type="Proteomes" id="UP000306635"/>
    </source>
</evidence>
<name>A0A5R9QUT0_9PSED</name>
<dbReference type="RefSeq" id="WP_138525288.1">
    <property type="nucleotide sequence ID" value="NZ_JAOCBK010000005.1"/>
</dbReference>
<reference evidence="10 11" key="1">
    <citation type="submission" date="2019-04" db="EMBL/GenBank/DDBJ databases">
        <authorList>
            <person name="Li M."/>
        </authorList>
    </citation>
    <scope>NUCLEOTIDE SEQUENCE [LARGE SCALE GENOMIC DNA]</scope>
    <source>
        <strain evidence="10 11">LAM1902</strain>
    </source>
</reference>
<dbReference type="Proteomes" id="UP000306635">
    <property type="component" value="Unassembled WGS sequence"/>
</dbReference>
<evidence type="ECO:0000256" key="1">
    <source>
        <dbReference type="ARBA" id="ARBA00003475"/>
    </source>
</evidence>
<evidence type="ECO:0000256" key="7">
    <source>
        <dbReference type="ARBA" id="ARBA00023136"/>
    </source>
</evidence>
<evidence type="ECO:0000256" key="2">
    <source>
        <dbReference type="ARBA" id="ARBA00004141"/>
    </source>
</evidence>
<proteinExistence type="predicted"/>
<dbReference type="Pfam" id="PF07291">
    <property type="entry name" value="MauE"/>
    <property type="match status" value="1"/>
</dbReference>
<dbReference type="OrthoDB" id="6896883at2"/>
<comment type="subcellular location">
    <subcellularLocation>
        <location evidence="2">Membrane</location>
        <topology evidence="2">Multi-pass membrane protein</topology>
    </subcellularLocation>
</comment>
<gene>
    <name evidence="10" type="ORF">FAS41_20550</name>
</gene>
<feature type="transmembrane region" description="Helical" evidence="8">
    <location>
        <begin position="76"/>
        <end position="97"/>
    </location>
</feature>
<evidence type="ECO:0000256" key="4">
    <source>
        <dbReference type="ARBA" id="ARBA00019078"/>
    </source>
</evidence>
<protein>
    <recommendedName>
        <fullName evidence="4">Methylamine utilization protein MauE</fullName>
    </recommendedName>
</protein>
<dbReference type="UniPathway" id="UPA00895"/>
<feature type="domain" description="Methylamine utilisation protein MauE" evidence="9">
    <location>
        <begin position="8"/>
        <end position="135"/>
    </location>
</feature>